<accession>A0A512SYP4</accession>
<dbReference type="PIRSF" id="PIRSF028103">
    <property type="entry name" value="GcvR"/>
    <property type="match status" value="1"/>
</dbReference>
<dbReference type="GO" id="GO:0006355">
    <property type="term" value="P:regulation of DNA-templated transcription"/>
    <property type="evidence" value="ECO:0007669"/>
    <property type="project" value="InterPro"/>
</dbReference>
<proteinExistence type="predicted"/>
<keyword evidence="3" id="KW-1185">Reference proteome</keyword>
<gene>
    <name evidence="2" type="ORF">KLO01_11240</name>
</gene>
<dbReference type="Pfam" id="PF13740">
    <property type="entry name" value="ACT_6"/>
    <property type="match status" value="1"/>
</dbReference>
<dbReference type="PANTHER" id="PTHR34875">
    <property type="entry name" value="UPF0237 PROTEIN MJ1558"/>
    <property type="match status" value="1"/>
</dbReference>
<evidence type="ECO:0000313" key="2">
    <source>
        <dbReference type="EMBL" id="GEQ13077.1"/>
    </source>
</evidence>
<dbReference type="Gene3D" id="3.30.70.260">
    <property type="match status" value="2"/>
</dbReference>
<dbReference type="SUPFAM" id="SSF55021">
    <property type="entry name" value="ACT-like"/>
    <property type="match status" value="2"/>
</dbReference>
<dbReference type="InterPro" id="IPR050990">
    <property type="entry name" value="UPF0237/GcvR_regulator"/>
</dbReference>
<dbReference type="InterPro" id="IPR016867">
    <property type="entry name" value="GcvR"/>
</dbReference>
<protein>
    <recommendedName>
        <fullName evidence="1">ACT domain-containing protein</fullName>
    </recommendedName>
</protein>
<organism evidence="2 3">
    <name type="scientific">Knoellia locipacati</name>
    <dbReference type="NCBI Taxonomy" id="882824"/>
    <lineage>
        <taxon>Bacteria</taxon>
        <taxon>Bacillati</taxon>
        <taxon>Actinomycetota</taxon>
        <taxon>Actinomycetes</taxon>
        <taxon>Micrococcales</taxon>
        <taxon>Intrasporangiaceae</taxon>
        <taxon>Knoellia</taxon>
    </lineage>
</organism>
<dbReference type="PANTHER" id="PTHR34875:SF6">
    <property type="entry name" value="UPF0237 PROTEIN MJ1558"/>
    <property type="match status" value="1"/>
</dbReference>
<comment type="caution">
    <text evidence="2">The sequence shown here is derived from an EMBL/GenBank/DDBJ whole genome shotgun (WGS) entry which is preliminary data.</text>
</comment>
<dbReference type="Proteomes" id="UP000321793">
    <property type="component" value="Unassembled WGS sequence"/>
</dbReference>
<dbReference type="Pfam" id="PF01842">
    <property type="entry name" value="ACT"/>
    <property type="match status" value="1"/>
</dbReference>
<dbReference type="PROSITE" id="PS51671">
    <property type="entry name" value="ACT"/>
    <property type="match status" value="1"/>
</dbReference>
<dbReference type="InterPro" id="IPR002912">
    <property type="entry name" value="ACT_dom"/>
</dbReference>
<dbReference type="EMBL" id="BKBA01000003">
    <property type="protein sequence ID" value="GEQ13077.1"/>
    <property type="molecule type" value="Genomic_DNA"/>
</dbReference>
<dbReference type="AlphaFoldDB" id="A0A512SYP4"/>
<evidence type="ECO:0000313" key="3">
    <source>
        <dbReference type="Proteomes" id="UP000321793"/>
    </source>
</evidence>
<dbReference type="InterPro" id="IPR045865">
    <property type="entry name" value="ACT-like_dom_sf"/>
</dbReference>
<reference evidence="2 3" key="1">
    <citation type="submission" date="2019-07" db="EMBL/GenBank/DDBJ databases">
        <title>Whole genome shotgun sequence of Knoellia locipacati NBRC 109775.</title>
        <authorList>
            <person name="Hosoyama A."/>
            <person name="Uohara A."/>
            <person name="Ohji S."/>
            <person name="Ichikawa N."/>
        </authorList>
    </citation>
    <scope>NUCLEOTIDE SEQUENCE [LARGE SCALE GENOMIC DNA]</scope>
    <source>
        <strain evidence="2 3">NBRC 109775</strain>
    </source>
</reference>
<sequence>MRRHCGGEGEGYAASVTTTLVLSVIGNDRAGLVKSLADVIEASGGNWERSHLSELAGKFAGIVVVTVPESRADELRAALAPLQGLLDVSVHDGASGDETGVDTAGARREVRVELLGNDRPGIVGAVSGVLARHGLSVAELESGTRDAPMAGGRLFECTAVATVPAGTDLEALQADLEELATEIMVDVSLTTGDPTD</sequence>
<evidence type="ECO:0000259" key="1">
    <source>
        <dbReference type="PROSITE" id="PS51671"/>
    </source>
</evidence>
<dbReference type="CDD" id="cd04869">
    <property type="entry name" value="ACT_GcvR_2"/>
    <property type="match status" value="1"/>
</dbReference>
<feature type="domain" description="ACT" evidence="1">
    <location>
        <begin position="111"/>
        <end position="192"/>
    </location>
</feature>
<name>A0A512SYP4_9MICO</name>